<keyword evidence="2" id="KW-0813">Transport</keyword>
<dbReference type="InterPro" id="IPR020846">
    <property type="entry name" value="MFS_dom"/>
</dbReference>
<evidence type="ECO:0000256" key="5">
    <source>
        <dbReference type="ARBA" id="ARBA00022847"/>
    </source>
</evidence>
<dbReference type="InterPro" id="IPR051084">
    <property type="entry name" value="H+-coupled_symporters"/>
</dbReference>
<feature type="transmembrane region" description="Helical" evidence="8">
    <location>
        <begin position="161"/>
        <end position="184"/>
    </location>
</feature>
<feature type="transmembrane region" description="Helical" evidence="8">
    <location>
        <begin position="405"/>
        <end position="427"/>
    </location>
</feature>
<dbReference type="PANTHER" id="PTHR43528:SF1">
    <property type="entry name" value="ALPHA-KETOGLUTARATE PERMEASE"/>
    <property type="match status" value="1"/>
</dbReference>
<keyword evidence="7 8" id="KW-0472">Membrane</keyword>
<keyword evidence="3" id="KW-1003">Cell membrane</keyword>
<feature type="transmembrane region" description="Helical" evidence="8">
    <location>
        <begin position="346"/>
        <end position="367"/>
    </location>
</feature>
<dbReference type="InterPro" id="IPR036259">
    <property type="entry name" value="MFS_trans_sf"/>
</dbReference>
<reference evidence="10 11" key="1">
    <citation type="submission" date="2024-09" db="EMBL/GenBank/DDBJ databases">
        <authorList>
            <person name="Sun Q."/>
            <person name="Mori K."/>
        </authorList>
    </citation>
    <scope>NUCLEOTIDE SEQUENCE [LARGE SCALE GENOMIC DNA]</scope>
    <source>
        <strain evidence="10 11">JCM 4362</strain>
    </source>
</reference>
<gene>
    <name evidence="10" type="ORF">ACFFTU_25895</name>
</gene>
<dbReference type="EMBL" id="JBHMCR010000017">
    <property type="protein sequence ID" value="MFB9523381.1"/>
    <property type="molecule type" value="Genomic_DNA"/>
</dbReference>
<dbReference type="PANTHER" id="PTHR43528">
    <property type="entry name" value="ALPHA-KETOGLUTARATE PERMEASE"/>
    <property type="match status" value="1"/>
</dbReference>
<keyword evidence="4 8" id="KW-0812">Transmembrane</keyword>
<dbReference type="Gene3D" id="1.20.1250.20">
    <property type="entry name" value="MFS general substrate transporter like domains"/>
    <property type="match status" value="2"/>
</dbReference>
<sequence length="441" mass="46352">MTPKKSGALRVRDRHSPPRAVRRSLVASVVGNALEWYDWNVYAVFATFLASALFDKSDPLSALLSTFAVFAVGFVTRPLGGVLFGALADRIGRRAVLVATMLLTAASSLVVGLTPGYDSIGVWSSVLLLLARLAQGLGHGGESAAAFAYVSELAPPARRGLWSSSVFTGVSAGTLLATGLGAVLTAVLPTEALASWGWRVPFVVGGLLGVFALHLRRTAVESDVFEEQQSADGGGTAAAERAAWPRRRLIGAGLRIVIITASIGVMYYSWIVFGAGNAVSRHGMPADEAFTAGFAAQFIGLLSLPLWGRLSDRYGRRPLALGYALGCAVFAFPITLMVGAEPETLFASELSAVLLWAMMAAIYPALVSEMLPTSFRSKGIGIATSLANTVFGGSAPYLGQLLENAGLSWIFTLYATVLCLLSAVAALTMRETRGIDLAGMK</sequence>
<feature type="transmembrane region" description="Helical" evidence="8">
    <location>
        <begin position="196"/>
        <end position="215"/>
    </location>
</feature>
<feature type="domain" description="Major facilitator superfamily (MFS) profile" evidence="9">
    <location>
        <begin position="24"/>
        <end position="433"/>
    </location>
</feature>
<dbReference type="PROSITE" id="PS50850">
    <property type="entry name" value="MFS"/>
    <property type="match status" value="1"/>
</dbReference>
<evidence type="ECO:0000313" key="10">
    <source>
        <dbReference type="EMBL" id="MFB9523381.1"/>
    </source>
</evidence>
<evidence type="ECO:0000256" key="3">
    <source>
        <dbReference type="ARBA" id="ARBA00022475"/>
    </source>
</evidence>
<evidence type="ECO:0000256" key="8">
    <source>
        <dbReference type="SAM" id="Phobius"/>
    </source>
</evidence>
<evidence type="ECO:0000256" key="4">
    <source>
        <dbReference type="ARBA" id="ARBA00022692"/>
    </source>
</evidence>
<name>A0ABV5PLN8_STRCM</name>
<evidence type="ECO:0000256" key="6">
    <source>
        <dbReference type="ARBA" id="ARBA00022989"/>
    </source>
</evidence>
<evidence type="ECO:0000256" key="2">
    <source>
        <dbReference type="ARBA" id="ARBA00022448"/>
    </source>
</evidence>
<keyword evidence="11" id="KW-1185">Reference proteome</keyword>
<dbReference type="SUPFAM" id="SSF103473">
    <property type="entry name" value="MFS general substrate transporter"/>
    <property type="match status" value="1"/>
</dbReference>
<dbReference type="InterPro" id="IPR011701">
    <property type="entry name" value="MFS"/>
</dbReference>
<dbReference type="Proteomes" id="UP001589718">
    <property type="component" value="Unassembled WGS sequence"/>
</dbReference>
<feature type="transmembrane region" description="Helical" evidence="8">
    <location>
        <begin position="379"/>
        <end position="399"/>
    </location>
</feature>
<feature type="transmembrane region" description="Helical" evidence="8">
    <location>
        <begin position="249"/>
        <end position="270"/>
    </location>
</feature>
<evidence type="ECO:0000256" key="7">
    <source>
        <dbReference type="ARBA" id="ARBA00023136"/>
    </source>
</evidence>
<feature type="transmembrane region" description="Helical" evidence="8">
    <location>
        <begin position="95"/>
        <end position="114"/>
    </location>
</feature>
<proteinExistence type="predicted"/>
<organism evidence="10 11">
    <name type="scientific">Streptomyces cremeus</name>
    <dbReference type="NCBI Taxonomy" id="66881"/>
    <lineage>
        <taxon>Bacteria</taxon>
        <taxon>Bacillati</taxon>
        <taxon>Actinomycetota</taxon>
        <taxon>Actinomycetes</taxon>
        <taxon>Kitasatosporales</taxon>
        <taxon>Streptomycetaceae</taxon>
        <taxon>Streptomyces</taxon>
    </lineage>
</organism>
<evidence type="ECO:0000313" key="11">
    <source>
        <dbReference type="Proteomes" id="UP001589718"/>
    </source>
</evidence>
<comment type="caution">
    <text evidence="10">The sequence shown here is derived from an EMBL/GenBank/DDBJ whole genome shotgun (WGS) entry which is preliminary data.</text>
</comment>
<dbReference type="Pfam" id="PF07690">
    <property type="entry name" value="MFS_1"/>
    <property type="match status" value="1"/>
</dbReference>
<feature type="transmembrane region" description="Helical" evidence="8">
    <location>
        <begin position="320"/>
        <end position="340"/>
    </location>
</feature>
<feature type="transmembrane region" description="Helical" evidence="8">
    <location>
        <begin position="36"/>
        <end position="54"/>
    </location>
</feature>
<evidence type="ECO:0000256" key="1">
    <source>
        <dbReference type="ARBA" id="ARBA00004651"/>
    </source>
</evidence>
<protein>
    <submittedName>
        <fullName evidence="10">MFS transporter</fullName>
    </submittedName>
</protein>
<keyword evidence="6 8" id="KW-1133">Transmembrane helix</keyword>
<feature type="transmembrane region" description="Helical" evidence="8">
    <location>
        <begin position="60"/>
        <end position="88"/>
    </location>
</feature>
<accession>A0ABV5PLN8</accession>
<dbReference type="RefSeq" id="WP_345226199.1">
    <property type="nucleotide sequence ID" value="NZ_BAAAXE010000013.1"/>
</dbReference>
<evidence type="ECO:0000259" key="9">
    <source>
        <dbReference type="PROSITE" id="PS50850"/>
    </source>
</evidence>
<feature type="transmembrane region" description="Helical" evidence="8">
    <location>
        <begin position="290"/>
        <end position="308"/>
    </location>
</feature>
<keyword evidence="5" id="KW-0769">Symport</keyword>
<comment type="subcellular location">
    <subcellularLocation>
        <location evidence="1">Cell membrane</location>
        <topology evidence="1">Multi-pass membrane protein</topology>
    </subcellularLocation>
</comment>